<dbReference type="Proteomes" id="UP000002675">
    <property type="component" value="Chromosome I"/>
</dbReference>
<dbReference type="KEGG" id="vvy:VV1141"/>
<keyword evidence="2" id="KW-0378">Hydrolase</keyword>
<dbReference type="GO" id="GO:0016810">
    <property type="term" value="F:hydrolase activity, acting on carbon-nitrogen (but not peptide) bonds"/>
    <property type="evidence" value="ECO:0007669"/>
    <property type="project" value="InterPro"/>
</dbReference>
<dbReference type="PROSITE" id="PS51257">
    <property type="entry name" value="PROKAR_LIPOPROTEIN"/>
    <property type="match status" value="1"/>
</dbReference>
<proteinExistence type="predicted"/>
<name>Q7MMD1_VIBVY</name>
<dbReference type="eggNOG" id="COG1574">
    <property type="taxonomic scope" value="Bacteria"/>
</dbReference>
<dbReference type="Gene3D" id="3.20.20.140">
    <property type="entry name" value="Metal-dependent hydrolases"/>
    <property type="match status" value="1"/>
</dbReference>
<gene>
    <name evidence="2" type="ordered locus">VV1141</name>
</gene>
<dbReference type="HOGENOM" id="CLU_009942_2_1_6"/>
<dbReference type="Gene3D" id="3.10.310.70">
    <property type="match status" value="1"/>
</dbReference>
<organism evidence="2 3">
    <name type="scientific">Vibrio vulnificus (strain YJ016)</name>
    <dbReference type="NCBI Taxonomy" id="196600"/>
    <lineage>
        <taxon>Bacteria</taxon>
        <taxon>Pseudomonadati</taxon>
        <taxon>Pseudomonadota</taxon>
        <taxon>Gammaproteobacteria</taxon>
        <taxon>Vibrionales</taxon>
        <taxon>Vibrionaceae</taxon>
        <taxon>Vibrio</taxon>
    </lineage>
</organism>
<dbReference type="EMBL" id="BA000037">
    <property type="protein sequence ID" value="BAC93905.1"/>
    <property type="molecule type" value="Genomic_DNA"/>
</dbReference>
<dbReference type="AlphaFoldDB" id="Q7MMD1"/>
<dbReference type="SUPFAM" id="SSF51556">
    <property type="entry name" value="Metallo-dependent hydrolases"/>
    <property type="match status" value="1"/>
</dbReference>
<accession>Q7MMD1</accession>
<dbReference type="PANTHER" id="PTHR22642:SF2">
    <property type="entry name" value="PROTEIN LONG AFTER FAR-RED 3"/>
    <property type="match status" value="1"/>
</dbReference>
<evidence type="ECO:0000259" key="1">
    <source>
        <dbReference type="Pfam" id="PF07969"/>
    </source>
</evidence>
<sequence length="587" mass="64736">MEGDMKTRWIPVALSGLALTGCFSDKSDPATAVTQPLNVTAADAIYFGGEILTMAGDTPEYVEAVATKDEKIIYVGSKAGALEHQFAQTQLVDLQGKTLLPGFVDPHSHVYGVGLQAMVANVLPPPDGDANTVAKIVEILKTSHQDETKRLFIEKTGWILGFGYDDSLLDYYPTKADLDKVSRDKPVLIIHTSGHLSVANSKALEMVGITAKTKNPEGGVIRRMPGSQEPNGVLEENAHFAMLFRLTALIDQELQDMMLAASQKMYAQYGYTTAQEGRATKEGYEALKRAATGGHLLIDVVAYADMPTSSDFMSSEYHAPEYTNHFRIGGVKLNFDGSPQGKTAWLTQPYFHPPHGLAKDYAGYPTFTDAQAFEYVETAFKNNWQLLTHSNGDAAIEQFIDAVTAANNKLGKQDRRPVLIHGQTIREDQIQRLAEQGIFPSLFPMHTFYWGDWHRDSVLGHPRADFISPTKAVRDAGLMFSTHHDAPVALPDAFRVLDATVNRTTRTNKVLGPDQRVDAYTALRAMTIWPAYQHFEEAMKGSIEVGKNADFILLDKNPLKVESATLKDLQVQQTISRGQVVFTNTAR</sequence>
<dbReference type="SUPFAM" id="SSF51338">
    <property type="entry name" value="Composite domain of metallo-dependent hydrolases"/>
    <property type="match status" value="1"/>
</dbReference>
<dbReference type="PANTHER" id="PTHR22642">
    <property type="entry name" value="IMIDAZOLONEPROPIONASE"/>
    <property type="match status" value="1"/>
</dbReference>
<dbReference type="InterPro" id="IPR032466">
    <property type="entry name" value="Metal_Hydrolase"/>
</dbReference>
<dbReference type="InterPro" id="IPR013108">
    <property type="entry name" value="Amidohydro_3"/>
</dbReference>
<reference evidence="2 3" key="1">
    <citation type="journal article" date="2003" name="Genome Res.">
        <title>Comparative genome analysis of Vibrio vulnificus, a marine pathogen.</title>
        <authorList>
            <person name="Chen C.Y."/>
            <person name="Wu K.M."/>
            <person name="Chang Y.C."/>
            <person name="Chang C.H."/>
            <person name="Tsai H.C."/>
            <person name="Liao T.L."/>
            <person name="Liu Y.M."/>
            <person name="Chen H.J."/>
            <person name="Shen A.B."/>
            <person name="Li J.C."/>
            <person name="Su T.L."/>
            <person name="Shao C.P."/>
            <person name="Lee C.T."/>
            <person name="Hor L.I."/>
            <person name="Tsai S.F."/>
        </authorList>
    </citation>
    <scope>NUCLEOTIDE SEQUENCE [LARGE SCALE GENOMIC DNA]</scope>
    <source>
        <strain evidence="2 3">YJ016</strain>
    </source>
</reference>
<dbReference type="Gene3D" id="2.30.40.10">
    <property type="entry name" value="Urease, subunit C, domain 1"/>
    <property type="match status" value="1"/>
</dbReference>
<dbReference type="InterPro" id="IPR011059">
    <property type="entry name" value="Metal-dep_hydrolase_composite"/>
</dbReference>
<dbReference type="Pfam" id="PF07969">
    <property type="entry name" value="Amidohydro_3"/>
    <property type="match status" value="1"/>
</dbReference>
<dbReference type="CDD" id="cd01300">
    <property type="entry name" value="YtcJ_like"/>
    <property type="match status" value="1"/>
</dbReference>
<protein>
    <submittedName>
        <fullName evidence="2">Predicted metal-dependent hydrolase</fullName>
    </submittedName>
</protein>
<evidence type="ECO:0000313" key="2">
    <source>
        <dbReference type="EMBL" id="BAC93905.1"/>
    </source>
</evidence>
<dbReference type="STRING" id="672.VV93_v1c10600"/>
<evidence type="ECO:0000313" key="3">
    <source>
        <dbReference type="Proteomes" id="UP000002675"/>
    </source>
</evidence>
<dbReference type="InterPro" id="IPR033932">
    <property type="entry name" value="YtcJ-like"/>
</dbReference>
<feature type="domain" description="Amidohydrolase 3" evidence="1">
    <location>
        <begin position="90"/>
        <end position="582"/>
    </location>
</feature>